<evidence type="ECO:0000313" key="9">
    <source>
        <dbReference type="EMBL" id="SDJ03265.1"/>
    </source>
</evidence>
<dbReference type="CDD" id="cd00165">
    <property type="entry name" value="S4"/>
    <property type="match status" value="1"/>
</dbReference>
<dbReference type="PANTHER" id="PTHR21600">
    <property type="entry name" value="MITOCHONDRIAL RNA PSEUDOURIDINE SYNTHASE"/>
    <property type="match status" value="1"/>
</dbReference>
<feature type="active site" evidence="5">
    <location>
        <position position="137"/>
    </location>
</feature>
<dbReference type="InterPro" id="IPR006145">
    <property type="entry name" value="PsdUridine_synth_RsuA/RluA"/>
</dbReference>
<dbReference type="Proteomes" id="UP000199225">
    <property type="component" value="Unassembled WGS sequence"/>
</dbReference>
<dbReference type="PANTHER" id="PTHR21600:SF44">
    <property type="entry name" value="RIBOSOMAL LARGE SUBUNIT PSEUDOURIDINE SYNTHASE D"/>
    <property type="match status" value="1"/>
</dbReference>
<dbReference type="GO" id="GO:0000455">
    <property type="term" value="P:enzyme-directed rRNA pseudouridine synthesis"/>
    <property type="evidence" value="ECO:0007669"/>
    <property type="project" value="TreeGrafter"/>
</dbReference>
<comment type="catalytic activity">
    <reaction evidence="1 7">
        <text>a uridine in RNA = a pseudouridine in RNA</text>
        <dbReference type="Rhea" id="RHEA:48348"/>
        <dbReference type="Rhea" id="RHEA-COMP:12068"/>
        <dbReference type="Rhea" id="RHEA-COMP:12069"/>
        <dbReference type="ChEBI" id="CHEBI:65314"/>
        <dbReference type="ChEBI" id="CHEBI:65315"/>
    </reaction>
</comment>
<dbReference type="InterPro" id="IPR002942">
    <property type="entry name" value="S4_RNA-bd"/>
</dbReference>
<keyword evidence="10" id="KW-1185">Reference proteome</keyword>
<dbReference type="PROSITE" id="PS50889">
    <property type="entry name" value="S4"/>
    <property type="match status" value="1"/>
</dbReference>
<dbReference type="InterPro" id="IPR006224">
    <property type="entry name" value="PsdUridine_synth_RluA-like_CS"/>
</dbReference>
<dbReference type="NCBIfam" id="TIGR00005">
    <property type="entry name" value="rluA_subfam"/>
    <property type="match status" value="1"/>
</dbReference>
<dbReference type="STRING" id="86666.SAMN04490247_0573"/>
<proteinExistence type="inferred from homology"/>
<dbReference type="Pfam" id="PF01479">
    <property type="entry name" value="S4"/>
    <property type="match status" value="1"/>
</dbReference>
<dbReference type="InterPro" id="IPR006225">
    <property type="entry name" value="PsdUridine_synth_RluC/D"/>
</dbReference>
<dbReference type="GO" id="GO:0120159">
    <property type="term" value="F:rRNA pseudouridine synthase activity"/>
    <property type="evidence" value="ECO:0007669"/>
    <property type="project" value="UniProtKB-ARBA"/>
</dbReference>
<dbReference type="GO" id="GO:0003723">
    <property type="term" value="F:RNA binding"/>
    <property type="evidence" value="ECO:0007669"/>
    <property type="project" value="UniProtKB-KW"/>
</dbReference>
<evidence type="ECO:0000313" key="10">
    <source>
        <dbReference type="Proteomes" id="UP000199225"/>
    </source>
</evidence>
<sequence length="302" mass="33847">MSEQMVVTEEDKSERIDKWLSEALEDVSRAQVQQWIKEHHVSVNGRHVKSNYKLQPGDQVEWSVPEVKPATIEKENIPLEIVYEDEHMLVVNKPAGMVVHPSAGHYSGTLVNGLLYYCDDLSGINGVERPGIVHRIDKDTSGLLMVAKNDKAHQSLAEQLQDKTVERTYEAIVHGVVAHDHGTIDAPIGRDPKERQRMAVIEGGKDAVTHFTVKKRFADFTHLTCRLETGRTHQIRVHMRYIEHPLAGDPKYGPRKTLALPGQALHAGTLGFTHPATGDQLRFTVEPPEEFQEALNELSESG</sequence>
<organism evidence="9 10">
    <name type="scientific">Salimicrobium halophilum</name>
    <dbReference type="NCBI Taxonomy" id="86666"/>
    <lineage>
        <taxon>Bacteria</taxon>
        <taxon>Bacillati</taxon>
        <taxon>Bacillota</taxon>
        <taxon>Bacilli</taxon>
        <taxon>Bacillales</taxon>
        <taxon>Bacillaceae</taxon>
        <taxon>Salimicrobium</taxon>
    </lineage>
</organism>
<dbReference type="SUPFAM" id="SSF55120">
    <property type="entry name" value="Pseudouridine synthase"/>
    <property type="match status" value="1"/>
</dbReference>
<dbReference type="FunFam" id="3.30.2350.10:FF:000006">
    <property type="entry name" value="Pseudouridine synthase"/>
    <property type="match status" value="1"/>
</dbReference>
<comment type="similarity">
    <text evidence="2 7">Belongs to the pseudouridine synthase RluA family.</text>
</comment>
<dbReference type="EC" id="5.4.99.-" evidence="7"/>
<dbReference type="AlphaFoldDB" id="A0A1G8QFR2"/>
<dbReference type="EMBL" id="FNEV01000001">
    <property type="protein sequence ID" value="SDJ03265.1"/>
    <property type="molecule type" value="Genomic_DNA"/>
</dbReference>
<evidence type="ECO:0000256" key="4">
    <source>
        <dbReference type="ARBA" id="ARBA00023235"/>
    </source>
</evidence>
<keyword evidence="4 7" id="KW-0413">Isomerase</keyword>
<evidence type="ECO:0000256" key="7">
    <source>
        <dbReference type="RuleBase" id="RU362028"/>
    </source>
</evidence>
<evidence type="ECO:0000259" key="8">
    <source>
        <dbReference type="SMART" id="SM00363"/>
    </source>
</evidence>
<dbReference type="InterPro" id="IPR020103">
    <property type="entry name" value="PsdUridine_synth_cat_dom_sf"/>
</dbReference>
<evidence type="ECO:0000256" key="2">
    <source>
        <dbReference type="ARBA" id="ARBA00010876"/>
    </source>
</evidence>
<dbReference type="Pfam" id="PF00849">
    <property type="entry name" value="PseudoU_synth_2"/>
    <property type="match status" value="1"/>
</dbReference>
<accession>A0A1G8QFR2</accession>
<dbReference type="PROSITE" id="PS01129">
    <property type="entry name" value="PSI_RLU"/>
    <property type="match status" value="1"/>
</dbReference>
<dbReference type="Gene3D" id="3.30.2350.10">
    <property type="entry name" value="Pseudouridine synthase"/>
    <property type="match status" value="1"/>
</dbReference>
<comment type="function">
    <text evidence="7">Responsible for synthesis of pseudouridine from uracil.</text>
</comment>
<name>A0A1G8QFR2_9BACI</name>
<protein>
    <recommendedName>
        <fullName evidence="7">Pseudouridine synthase</fullName>
        <ecNumber evidence="7">5.4.99.-</ecNumber>
    </recommendedName>
</protein>
<gene>
    <name evidence="9" type="ORF">SAMN04490247_0573</name>
</gene>
<feature type="domain" description="RNA-binding S4" evidence="8">
    <location>
        <begin position="14"/>
        <end position="78"/>
    </location>
</feature>
<dbReference type="SMART" id="SM00363">
    <property type="entry name" value="S4"/>
    <property type="match status" value="1"/>
</dbReference>
<dbReference type="InterPro" id="IPR036986">
    <property type="entry name" value="S4_RNA-bd_sf"/>
</dbReference>
<dbReference type="InterPro" id="IPR050188">
    <property type="entry name" value="RluA_PseudoU_synthase"/>
</dbReference>
<evidence type="ECO:0000256" key="6">
    <source>
        <dbReference type="PROSITE-ProRule" id="PRU00182"/>
    </source>
</evidence>
<dbReference type="CDD" id="cd02869">
    <property type="entry name" value="PseudoU_synth_RluA_like"/>
    <property type="match status" value="1"/>
</dbReference>
<evidence type="ECO:0000256" key="3">
    <source>
        <dbReference type="ARBA" id="ARBA00022884"/>
    </source>
</evidence>
<evidence type="ECO:0000256" key="5">
    <source>
        <dbReference type="PIRSR" id="PIRSR606225-1"/>
    </source>
</evidence>
<dbReference type="Gene3D" id="3.10.290.10">
    <property type="entry name" value="RNA-binding S4 domain"/>
    <property type="match status" value="1"/>
</dbReference>
<dbReference type="RefSeq" id="WP_176757399.1">
    <property type="nucleotide sequence ID" value="NZ_FNEV01000001.1"/>
</dbReference>
<keyword evidence="3 6" id="KW-0694">RNA-binding</keyword>
<dbReference type="SUPFAM" id="SSF55174">
    <property type="entry name" value="Alpha-L RNA-binding motif"/>
    <property type="match status" value="1"/>
</dbReference>
<evidence type="ECO:0000256" key="1">
    <source>
        <dbReference type="ARBA" id="ARBA00000073"/>
    </source>
</evidence>
<reference evidence="10" key="1">
    <citation type="submission" date="2016-10" db="EMBL/GenBank/DDBJ databases">
        <authorList>
            <person name="Varghese N."/>
            <person name="Submissions S."/>
        </authorList>
    </citation>
    <scope>NUCLEOTIDE SEQUENCE [LARGE SCALE GENOMIC DNA]</scope>
    <source>
        <strain evidence="10">DSM 4771</strain>
    </source>
</reference>